<organism evidence="4 5">
    <name type="scientific">Brachionus plicatilis</name>
    <name type="common">Marine rotifer</name>
    <name type="synonym">Brachionus muelleri</name>
    <dbReference type="NCBI Taxonomy" id="10195"/>
    <lineage>
        <taxon>Eukaryota</taxon>
        <taxon>Metazoa</taxon>
        <taxon>Spiralia</taxon>
        <taxon>Gnathifera</taxon>
        <taxon>Rotifera</taxon>
        <taxon>Eurotatoria</taxon>
        <taxon>Monogononta</taxon>
        <taxon>Pseudotrocha</taxon>
        <taxon>Ploima</taxon>
        <taxon>Brachionidae</taxon>
        <taxon>Brachionus</taxon>
    </lineage>
</organism>
<dbReference type="InterPro" id="IPR050168">
    <property type="entry name" value="AAA_ATPase_domain"/>
</dbReference>
<dbReference type="Gene3D" id="3.40.50.300">
    <property type="entry name" value="P-loop containing nucleotide triphosphate hydrolases"/>
    <property type="match status" value="1"/>
</dbReference>
<dbReference type="GO" id="GO:0016887">
    <property type="term" value="F:ATP hydrolysis activity"/>
    <property type="evidence" value="ECO:0007669"/>
    <property type="project" value="InterPro"/>
</dbReference>
<evidence type="ECO:0000259" key="3">
    <source>
        <dbReference type="Pfam" id="PF00004"/>
    </source>
</evidence>
<dbReference type="PANTHER" id="PTHR23077:SF171">
    <property type="entry name" value="NUCLEAR VALOSIN-CONTAINING PROTEIN-LIKE"/>
    <property type="match status" value="1"/>
</dbReference>
<keyword evidence="2" id="KW-0067">ATP-binding</keyword>
<dbReference type="Proteomes" id="UP000276133">
    <property type="component" value="Unassembled WGS sequence"/>
</dbReference>
<dbReference type="AlphaFoldDB" id="A0A3M7SQA9"/>
<keyword evidence="5" id="KW-1185">Reference proteome</keyword>
<dbReference type="Pfam" id="PF00004">
    <property type="entry name" value="AAA"/>
    <property type="match status" value="1"/>
</dbReference>
<dbReference type="PANTHER" id="PTHR23077">
    <property type="entry name" value="AAA-FAMILY ATPASE"/>
    <property type="match status" value="1"/>
</dbReference>
<dbReference type="OrthoDB" id="10018969at2759"/>
<protein>
    <submittedName>
        <fullName evidence="4">Ribosome biogenesis ATPase RIX7</fullName>
    </submittedName>
</protein>
<dbReference type="CDD" id="cd19481">
    <property type="entry name" value="RecA-like_protease"/>
    <property type="match status" value="1"/>
</dbReference>
<evidence type="ECO:0000256" key="2">
    <source>
        <dbReference type="ARBA" id="ARBA00022840"/>
    </source>
</evidence>
<accession>A0A3M7SQA9</accession>
<dbReference type="STRING" id="10195.A0A3M7SQA9"/>
<feature type="domain" description="ATPase AAA-type core" evidence="3">
    <location>
        <begin position="269"/>
        <end position="391"/>
    </location>
</feature>
<gene>
    <name evidence="4" type="ORF">BpHYR1_007210</name>
</gene>
<dbReference type="InterPro" id="IPR003959">
    <property type="entry name" value="ATPase_AAA_core"/>
</dbReference>
<dbReference type="GO" id="GO:0005524">
    <property type="term" value="F:ATP binding"/>
    <property type="evidence" value="ECO:0007669"/>
    <property type="project" value="UniProtKB-KW"/>
</dbReference>
<keyword evidence="1" id="KW-0547">Nucleotide-binding</keyword>
<dbReference type="InterPro" id="IPR027417">
    <property type="entry name" value="P-loop_NTPase"/>
</dbReference>
<dbReference type="SUPFAM" id="SSF52540">
    <property type="entry name" value="P-loop containing nucleoside triphosphate hydrolases"/>
    <property type="match status" value="1"/>
</dbReference>
<sequence length="799" mass="92551">MNPILKEKLFKKFIHSRCENGVWCSEPTNLYLIPHTLNLTDNYGQWQKDLFYGHMKVFLKMNPQNETFCKSWKISEKFLEKFKIKFIHQNGQQISNNNETDTSFSDHIDINDFLHKLLTKHQKLEFENQLKNTMHKMYINSLNDLTTLPPHSWENLKSNLGPVIHNLLITEVQKQSKNSKSNKNKNLKKTEGEIEADFHKIKRFLFYETKIKEKTFPNERYENLSYLDKRALKAGFEEQRKDDKFDGGPILTDIEKYLEENFATANLPGKTCLCEIICRKAGIELIVEPLSSSELNRSKVGETEQLLMALFQRAEALPHLMCCIAIDEIDALTPKRNEKSGEHKVDVLCLLLSLIGGIKDIKNVFVIASTNRLNKMDEAFCRRLQIKFFVGRLDPEKRLKIILKLCEIKLKSDCNKKLMNDKEKHEFLKKLTTNFSGAAVESFRSRIISYLIKYENPIDNEALRNIADRVAIDFQIMLGSNTIPILIEEKHVDANINNKITKMNSKEYTGKILIDLSDEACGKMQIEYTGKGKNGKELKRIDLIDLPGVNLTHDVIPTLVKLSIHQNVDFIQMFDTSMLLSNAAFDDNTVMECVMEKLGEWQQYPRSMAIFDVDSLIGVSENMSDSSMGQSNSYSITNNRLWQQVVIQTANSKLNDNSKNAHKWVVVISKNQFICKLFKSLTRFPLSESEIKENEDGVKERRCINCEIGYTNAKNSIDSCSFHDGPLIDIRVTKENIIHLDKKSMYKSFVEYNAHERQDMLKNFAYLCCFQSYNSTGCKKNFHSDVKDNRDLEKYRNYF</sequence>
<evidence type="ECO:0000256" key="1">
    <source>
        <dbReference type="ARBA" id="ARBA00022741"/>
    </source>
</evidence>
<comment type="caution">
    <text evidence="4">The sequence shown here is derived from an EMBL/GenBank/DDBJ whole genome shotgun (WGS) entry which is preliminary data.</text>
</comment>
<reference evidence="4 5" key="1">
    <citation type="journal article" date="2018" name="Sci. Rep.">
        <title>Genomic signatures of local adaptation to the degree of environmental predictability in rotifers.</title>
        <authorList>
            <person name="Franch-Gras L."/>
            <person name="Hahn C."/>
            <person name="Garcia-Roger E.M."/>
            <person name="Carmona M.J."/>
            <person name="Serra M."/>
            <person name="Gomez A."/>
        </authorList>
    </citation>
    <scope>NUCLEOTIDE SEQUENCE [LARGE SCALE GENOMIC DNA]</scope>
    <source>
        <strain evidence="4">HYR1</strain>
    </source>
</reference>
<name>A0A3M7SQA9_BRAPC</name>
<evidence type="ECO:0000313" key="4">
    <source>
        <dbReference type="EMBL" id="RNA37872.1"/>
    </source>
</evidence>
<evidence type="ECO:0000313" key="5">
    <source>
        <dbReference type="Proteomes" id="UP000276133"/>
    </source>
</evidence>
<proteinExistence type="predicted"/>
<dbReference type="EMBL" id="REGN01000965">
    <property type="protein sequence ID" value="RNA37872.1"/>
    <property type="molecule type" value="Genomic_DNA"/>
</dbReference>